<dbReference type="InterPro" id="IPR016181">
    <property type="entry name" value="Acyl_CoA_acyltransferase"/>
</dbReference>
<dbReference type="RefSeq" id="XP_024336878.1">
    <property type="nucleotide sequence ID" value="XM_024477819.1"/>
</dbReference>
<proteinExistence type="predicted"/>
<sequence length="257" mass="29310">MEPAFVNNYSPPAPAVHPPSDLSSTEPYDINFAFPLHPATLTSSRVRITPFVPRLHAQEFWNQAALHYDALFRYYPTAPRDLAEFLEWMEYFRSKEEWCTFAVLDRTGGEERFAGMLSLINTSGRNLWSEIGFVMILPSFQRTHVARTAIALMLRYLLQTPTSNPPGLGFRRVQWCAHPGNAPSIGLAKKMGFKEEGLLRWLWALPDIECMKNVGVEVKRRGEEKPEGWARHTAVLSLCWDDWDDGGLDRVKSIADL</sequence>
<dbReference type="Proteomes" id="UP000194127">
    <property type="component" value="Unassembled WGS sequence"/>
</dbReference>
<dbReference type="Gene3D" id="3.40.630.30">
    <property type="match status" value="1"/>
</dbReference>
<name>A0A1X6MUN8_9APHY</name>
<dbReference type="GO" id="GO:0008999">
    <property type="term" value="F:protein-N-terminal-alanine acetyltransferase activity"/>
    <property type="evidence" value="ECO:0007669"/>
    <property type="project" value="TreeGrafter"/>
</dbReference>
<dbReference type="InterPro" id="IPR051908">
    <property type="entry name" value="Ribosomal_N-acetyltransferase"/>
</dbReference>
<dbReference type="PANTHER" id="PTHR43441">
    <property type="entry name" value="RIBOSOMAL-PROTEIN-SERINE ACETYLTRANSFERASE"/>
    <property type="match status" value="1"/>
</dbReference>
<evidence type="ECO:0000313" key="4">
    <source>
        <dbReference type="Proteomes" id="UP000194127"/>
    </source>
</evidence>
<dbReference type="OrthoDB" id="41238at2759"/>
<dbReference type="GO" id="GO:1990189">
    <property type="term" value="F:protein N-terminal-serine acetyltransferase activity"/>
    <property type="evidence" value="ECO:0007669"/>
    <property type="project" value="TreeGrafter"/>
</dbReference>
<feature type="region of interest" description="Disordered" evidence="1">
    <location>
        <begin position="1"/>
        <end position="22"/>
    </location>
</feature>
<keyword evidence="4" id="KW-1185">Reference proteome</keyword>
<evidence type="ECO:0000313" key="3">
    <source>
        <dbReference type="EMBL" id="OSX60084.1"/>
    </source>
</evidence>
<dbReference type="Pfam" id="PF13302">
    <property type="entry name" value="Acetyltransf_3"/>
    <property type="match status" value="1"/>
</dbReference>
<dbReference type="AlphaFoldDB" id="A0A1X6MUN8"/>
<accession>A0A1X6MUN8</accession>
<dbReference type="GeneID" id="36322769"/>
<reference evidence="3 4" key="1">
    <citation type="submission" date="2017-04" db="EMBL/GenBank/DDBJ databases">
        <title>Genome Sequence of the Model Brown-Rot Fungus Postia placenta SB12.</title>
        <authorList>
            <consortium name="DOE Joint Genome Institute"/>
            <person name="Gaskell J."/>
            <person name="Kersten P."/>
            <person name="Larrondo L.F."/>
            <person name="Canessa P."/>
            <person name="Martinez D."/>
            <person name="Hibbett D."/>
            <person name="Schmoll M."/>
            <person name="Kubicek C.P."/>
            <person name="Martinez A.T."/>
            <person name="Yadav J."/>
            <person name="Master E."/>
            <person name="Magnuson J.K."/>
            <person name="James T."/>
            <person name="Yaver D."/>
            <person name="Berka R."/>
            <person name="Labutti K."/>
            <person name="Lipzen A."/>
            <person name="Aerts A."/>
            <person name="Barry K."/>
            <person name="Henrissat B."/>
            <person name="Blanchette R."/>
            <person name="Grigoriev I."/>
            <person name="Cullen D."/>
        </authorList>
    </citation>
    <scope>NUCLEOTIDE SEQUENCE [LARGE SCALE GENOMIC DNA]</scope>
    <source>
        <strain evidence="3 4">MAD-698-R-SB12</strain>
    </source>
</reference>
<gene>
    <name evidence="3" type="ORF">POSPLADRAFT_1040895</name>
</gene>
<dbReference type="InterPro" id="IPR000182">
    <property type="entry name" value="GNAT_dom"/>
</dbReference>
<evidence type="ECO:0000259" key="2">
    <source>
        <dbReference type="PROSITE" id="PS51186"/>
    </source>
</evidence>
<protein>
    <recommendedName>
        <fullName evidence="2">N-acetyltransferase domain-containing protein</fullName>
    </recommendedName>
</protein>
<feature type="domain" description="N-acetyltransferase" evidence="2">
    <location>
        <begin position="46"/>
        <end position="215"/>
    </location>
</feature>
<organism evidence="3 4">
    <name type="scientific">Postia placenta MAD-698-R-SB12</name>
    <dbReference type="NCBI Taxonomy" id="670580"/>
    <lineage>
        <taxon>Eukaryota</taxon>
        <taxon>Fungi</taxon>
        <taxon>Dikarya</taxon>
        <taxon>Basidiomycota</taxon>
        <taxon>Agaricomycotina</taxon>
        <taxon>Agaricomycetes</taxon>
        <taxon>Polyporales</taxon>
        <taxon>Adustoporiaceae</taxon>
        <taxon>Rhodonia</taxon>
    </lineage>
</organism>
<dbReference type="PROSITE" id="PS51186">
    <property type="entry name" value="GNAT"/>
    <property type="match status" value="1"/>
</dbReference>
<dbReference type="EMBL" id="KZ110601">
    <property type="protein sequence ID" value="OSX60084.1"/>
    <property type="molecule type" value="Genomic_DNA"/>
</dbReference>
<dbReference type="SUPFAM" id="SSF55729">
    <property type="entry name" value="Acyl-CoA N-acyltransferases (Nat)"/>
    <property type="match status" value="1"/>
</dbReference>
<evidence type="ECO:0000256" key="1">
    <source>
        <dbReference type="SAM" id="MobiDB-lite"/>
    </source>
</evidence>
<dbReference type="PANTHER" id="PTHR43441:SF5">
    <property type="entry name" value="FAMILY ACETYLTRANSFERASE, PUTATIVE-RELATED"/>
    <property type="match status" value="1"/>
</dbReference>